<sequence>MAATKITGYKPATMQWTEVDPKSQNEDLPPTEDECLQALVRLQRRKQGNTTSGDASAALLSQAGHTKTVQQWRPKQTPRLHSEDLIVVLKPRGTLDLKTAFNHGDVGSAVASYVGDSAAGDLSVWPVWEQNGIVCGTQTTSVADKLIKEFDVKVGEHTYPFRGHLKINGDCCRGVIRVREDETSASLKPKLRWREGEIAFGRKLGSSNVAVVTFVGGRLPRYIQYNYECVPVRTYRKTIPACYRCGTVGHRVDNCPHREDGRCGYCGQHVGATADGITEHDCHSSCLICEGAHLTGSAECTGKFRKVQRLGATNNYRNLTTEQATTTTTEDWQAGLATAATTATKGRKQYASTHRAQTRKAAPDIPGRGLPFTRHRCKTTGERLDSGWTPLTLEMHKKLESLREQNAQLATKIHALEKARMDTPTSRMDDESDSASVCSGSTMTSRPASFENLETRVSNIEQQLHDRTDGTAPKYGYPGRAGSYVATDTAYGNICNPASNAIHSNVAHQ</sequence>
<dbReference type="EMBL" id="CM023481">
    <property type="protein sequence ID" value="KAH6948723.1"/>
    <property type="molecule type" value="Genomic_DNA"/>
</dbReference>
<keyword evidence="2" id="KW-1185">Reference proteome</keyword>
<name>A0ACB7TRB8_HYAAI</name>
<protein>
    <submittedName>
        <fullName evidence="1">Uncharacterized protein</fullName>
    </submittedName>
</protein>
<accession>A0ACB7TRB8</accession>
<dbReference type="Proteomes" id="UP000821845">
    <property type="component" value="Chromosome 1"/>
</dbReference>
<proteinExistence type="predicted"/>
<evidence type="ECO:0000313" key="1">
    <source>
        <dbReference type="EMBL" id="KAH6948723.1"/>
    </source>
</evidence>
<comment type="caution">
    <text evidence="1">The sequence shown here is derived from an EMBL/GenBank/DDBJ whole genome shotgun (WGS) entry which is preliminary data.</text>
</comment>
<reference evidence="1" key="1">
    <citation type="submission" date="2020-05" db="EMBL/GenBank/DDBJ databases">
        <title>Large-scale comparative analyses of tick genomes elucidate their genetic diversity and vector capacities.</title>
        <authorList>
            <person name="Jia N."/>
            <person name="Wang J."/>
            <person name="Shi W."/>
            <person name="Du L."/>
            <person name="Sun Y."/>
            <person name="Zhan W."/>
            <person name="Jiang J."/>
            <person name="Wang Q."/>
            <person name="Zhang B."/>
            <person name="Ji P."/>
            <person name="Sakyi L.B."/>
            <person name="Cui X."/>
            <person name="Yuan T."/>
            <person name="Jiang B."/>
            <person name="Yang W."/>
            <person name="Lam T.T.-Y."/>
            <person name="Chang Q."/>
            <person name="Ding S."/>
            <person name="Wang X."/>
            <person name="Zhu J."/>
            <person name="Ruan X."/>
            <person name="Zhao L."/>
            <person name="Wei J."/>
            <person name="Que T."/>
            <person name="Du C."/>
            <person name="Cheng J."/>
            <person name="Dai P."/>
            <person name="Han X."/>
            <person name="Huang E."/>
            <person name="Gao Y."/>
            <person name="Liu J."/>
            <person name="Shao H."/>
            <person name="Ye R."/>
            <person name="Li L."/>
            <person name="Wei W."/>
            <person name="Wang X."/>
            <person name="Wang C."/>
            <person name="Yang T."/>
            <person name="Huo Q."/>
            <person name="Li W."/>
            <person name="Guo W."/>
            <person name="Chen H."/>
            <person name="Zhou L."/>
            <person name="Ni X."/>
            <person name="Tian J."/>
            <person name="Zhou Y."/>
            <person name="Sheng Y."/>
            <person name="Liu T."/>
            <person name="Pan Y."/>
            <person name="Xia L."/>
            <person name="Li J."/>
            <person name="Zhao F."/>
            <person name="Cao W."/>
        </authorList>
    </citation>
    <scope>NUCLEOTIDE SEQUENCE</scope>
    <source>
        <strain evidence="1">Hyas-2018</strain>
    </source>
</reference>
<gene>
    <name evidence="1" type="ORF">HPB50_026024</name>
</gene>
<evidence type="ECO:0000313" key="2">
    <source>
        <dbReference type="Proteomes" id="UP000821845"/>
    </source>
</evidence>
<organism evidence="1 2">
    <name type="scientific">Hyalomma asiaticum</name>
    <name type="common">Tick</name>
    <dbReference type="NCBI Taxonomy" id="266040"/>
    <lineage>
        <taxon>Eukaryota</taxon>
        <taxon>Metazoa</taxon>
        <taxon>Ecdysozoa</taxon>
        <taxon>Arthropoda</taxon>
        <taxon>Chelicerata</taxon>
        <taxon>Arachnida</taxon>
        <taxon>Acari</taxon>
        <taxon>Parasitiformes</taxon>
        <taxon>Ixodida</taxon>
        <taxon>Ixodoidea</taxon>
        <taxon>Ixodidae</taxon>
        <taxon>Hyalomminae</taxon>
        <taxon>Hyalomma</taxon>
    </lineage>
</organism>